<dbReference type="Pfam" id="PF16197">
    <property type="entry name" value="KAsynt_C_assoc"/>
    <property type="match status" value="1"/>
</dbReference>
<dbReference type="CDD" id="cd00833">
    <property type="entry name" value="PKS"/>
    <property type="match status" value="1"/>
</dbReference>
<feature type="domain" description="Carrier" evidence="5">
    <location>
        <begin position="2"/>
        <end position="79"/>
    </location>
</feature>
<dbReference type="InterPro" id="IPR016039">
    <property type="entry name" value="Thiolase-like"/>
</dbReference>
<dbReference type="Pfam" id="PF21089">
    <property type="entry name" value="PKS_DH_N"/>
    <property type="match status" value="1"/>
</dbReference>
<dbReference type="InterPro" id="IPR009081">
    <property type="entry name" value="PP-bd_ACP"/>
</dbReference>
<dbReference type="PANTHER" id="PTHR43775">
    <property type="entry name" value="FATTY ACID SYNTHASE"/>
    <property type="match status" value="1"/>
</dbReference>
<dbReference type="InterPro" id="IPR014030">
    <property type="entry name" value="Ketoacyl_synth_N"/>
</dbReference>
<feature type="compositionally biased region" description="Basic residues" evidence="4">
    <location>
        <begin position="1205"/>
        <end position="1228"/>
    </location>
</feature>
<keyword evidence="2" id="KW-0597">Phosphoprotein</keyword>
<organism evidence="7 8">
    <name type="scientific">Amycolatopsis nalaikhensis</name>
    <dbReference type="NCBI Taxonomy" id="715472"/>
    <lineage>
        <taxon>Bacteria</taxon>
        <taxon>Bacillati</taxon>
        <taxon>Actinomycetota</taxon>
        <taxon>Actinomycetes</taxon>
        <taxon>Pseudonocardiales</taxon>
        <taxon>Pseudonocardiaceae</taxon>
        <taxon>Amycolatopsis</taxon>
    </lineage>
</organism>
<dbReference type="EMBL" id="CP127173">
    <property type="protein sequence ID" value="WIV61580.1"/>
    <property type="molecule type" value="Genomic_DNA"/>
</dbReference>
<dbReference type="SMART" id="SM00827">
    <property type="entry name" value="PKS_AT"/>
    <property type="match status" value="1"/>
</dbReference>
<name>A0ABY8Y0S2_9PSEU</name>
<dbReference type="SUPFAM" id="SSF53901">
    <property type="entry name" value="Thiolase-like"/>
    <property type="match status" value="1"/>
</dbReference>
<accession>A0ABY8Y0S2</accession>
<dbReference type="InterPro" id="IPR049552">
    <property type="entry name" value="PKS_DH_N"/>
</dbReference>
<keyword evidence="8" id="KW-1185">Reference proteome</keyword>
<dbReference type="Gene3D" id="3.10.129.10">
    <property type="entry name" value="Hotdog Thioesterase"/>
    <property type="match status" value="1"/>
</dbReference>
<evidence type="ECO:0000259" key="6">
    <source>
        <dbReference type="PROSITE" id="PS52004"/>
    </source>
</evidence>
<dbReference type="InterPro" id="IPR001227">
    <property type="entry name" value="Ac_transferase_dom_sf"/>
</dbReference>
<dbReference type="InterPro" id="IPR014031">
    <property type="entry name" value="Ketoacyl_synth_C"/>
</dbReference>
<dbReference type="InterPro" id="IPR032821">
    <property type="entry name" value="PKS_assoc"/>
</dbReference>
<evidence type="ECO:0000256" key="3">
    <source>
        <dbReference type="ARBA" id="ARBA00022679"/>
    </source>
</evidence>
<dbReference type="SUPFAM" id="SSF52151">
    <property type="entry name" value="FabD/lysophospholipase-like"/>
    <property type="match status" value="1"/>
</dbReference>
<dbReference type="Pfam" id="PF02801">
    <property type="entry name" value="Ketoacyl-synt_C"/>
    <property type="match status" value="1"/>
</dbReference>
<dbReference type="Gene3D" id="3.40.366.10">
    <property type="entry name" value="Malonyl-Coenzyme A Acyl Carrier Protein, domain 2"/>
    <property type="match status" value="1"/>
</dbReference>
<dbReference type="Gene3D" id="1.10.1200.10">
    <property type="entry name" value="ACP-like"/>
    <property type="match status" value="1"/>
</dbReference>
<dbReference type="InterPro" id="IPR016035">
    <property type="entry name" value="Acyl_Trfase/lysoPLipase"/>
</dbReference>
<dbReference type="InterPro" id="IPR014043">
    <property type="entry name" value="Acyl_transferase_dom"/>
</dbReference>
<sequence>MNDPERLRRWLAERIAGLAGLPVEVVEAGVPLAELGLSSRDAAVIAAELGELLGREPDFGLLRRYPSIAALAEALAAAGPRPRAGDPVAVIGLGCRLPGGISSPGELWRALLAGADVVGAVPADRRPWAEGPRHGAFLTDVAGFDAAFFGIGAAEAAAMDPRQRIVLETTWAALEHAGIAPGTLRGTRTGVFAGVSAVEYVSSGSASMIANRVSDRFDLRGPSLVVDTADSAALVAVHHAVRALTAGEADLALATGVHLLLAPPVAAAFAPDGRTKAFAAAADGIVPGEGCGVVVLKRLADARRDGDRVLAVVRGSAVGSDGRATGPAAQQQVLADAHAVAGSDPATVDYVEAHGTGTPLADAVEAQALDVVLGRHRDPRRPLLLGSAKTGFGHLEGAAGILGLVKVVLALWHDRIPPSLHFAEPSPRIDFSRLTVVDRAVDWPRYGGTARAGVSAFGAGGTNAHVVLEEWPRPLEPAAPASRWNGRPQVFTVSAKSETALRRRAGDLADWLAGPGRATAPGDLAAALARRREPLPLRAAVVTASRAALTAGLRAVADGGTTADVVRGTAGRELPRPVFVFSGCGSPWPVLGRRLLSAEPEFRAAVAELEPVFLAKAGFSLRAALRGRQANCGDPAVVLFGTQVALAAWWRAHGVEPAAVLGHSTGEVAAAVVAGALDVATGLDIVIGWAEGLAERSEGATAVVELSAAEVSARFPDVTVVAYDSPTHCTVSGRAEDIAVVLSEVDGQRVAAWRCTPVDAARFRAGLGEPRPPATTCYSSALDDPRAVPAFDADHWAAAAAGPVRFAQAVAAAIADGHRWFVEVSPHPIALAAVERTAAAAGVAVRTLATLSRREHEENAYARSLAELHVAGYPAVLDRRYPEAPVLDLPPPPWDHRSFRPPRPALGHPLLGTRVEVPEEGRHLWQAAIAPDAPAWLGEHRVHDVPVFPATGYLELLPRGRPRAARHRPRPGRRPGGPPAARRHRGNPAEHGSPGGRHRGRAGQSRGGLGAARDGVGVGRHRPRTACSVRSGRDDRGAGVPRPALGPDRRRSRLRVGVARPAGLCASPGPGRQLPARARRRPARRRGGSPSAGRVRPGPAARRPAPGHPVRGRAHRRRGPAARRGRRGRGRLRRRPLRGTHRRPARRPRVRDELARGAAAARSARGAGLVAAAHRRAPGRARPGRGVGAGPRRSRRRGAFPAAGRPRRAARAPRRPAGARRRVPHRGTARLPRPGGRP</sequence>
<feature type="compositionally biased region" description="Basic residues" evidence="4">
    <location>
        <begin position="1110"/>
        <end position="1149"/>
    </location>
</feature>
<keyword evidence="3" id="KW-0808">Transferase</keyword>
<dbReference type="Gene3D" id="3.30.70.3290">
    <property type="match status" value="1"/>
</dbReference>
<feature type="region of interest" description="Disordered" evidence="4">
    <location>
        <begin position="958"/>
        <end position="1238"/>
    </location>
</feature>
<dbReference type="InterPro" id="IPR050091">
    <property type="entry name" value="PKS_NRPS_Biosynth_Enz"/>
</dbReference>
<dbReference type="Pfam" id="PF00109">
    <property type="entry name" value="ketoacyl-synt"/>
    <property type="match status" value="1"/>
</dbReference>
<keyword evidence="1" id="KW-0596">Phosphopantetheine</keyword>
<dbReference type="InterPro" id="IPR020841">
    <property type="entry name" value="PKS_Beta-ketoAc_synthase_dom"/>
</dbReference>
<dbReference type="PANTHER" id="PTHR43775:SF37">
    <property type="entry name" value="SI:DKEY-61P9.11"/>
    <property type="match status" value="1"/>
</dbReference>
<dbReference type="SMART" id="SM00825">
    <property type="entry name" value="PKS_KS"/>
    <property type="match status" value="1"/>
</dbReference>
<feature type="compositionally biased region" description="Basic residues" evidence="4">
    <location>
        <begin position="1173"/>
        <end position="1183"/>
    </location>
</feature>
<evidence type="ECO:0000313" key="7">
    <source>
        <dbReference type="EMBL" id="WIV61580.1"/>
    </source>
</evidence>
<dbReference type="Proteomes" id="UP001227101">
    <property type="component" value="Chromosome"/>
</dbReference>
<evidence type="ECO:0000313" key="8">
    <source>
        <dbReference type="Proteomes" id="UP001227101"/>
    </source>
</evidence>
<feature type="compositionally biased region" description="Low complexity" evidence="4">
    <location>
        <begin position="1088"/>
        <end position="1104"/>
    </location>
</feature>
<evidence type="ECO:0000256" key="4">
    <source>
        <dbReference type="SAM" id="MobiDB-lite"/>
    </source>
</evidence>
<gene>
    <name evidence="7" type="ORF">QP939_24725</name>
</gene>
<dbReference type="Gene3D" id="3.40.47.10">
    <property type="match status" value="1"/>
</dbReference>
<evidence type="ECO:0000256" key="2">
    <source>
        <dbReference type="ARBA" id="ARBA00022553"/>
    </source>
</evidence>
<dbReference type="InterPro" id="IPR036736">
    <property type="entry name" value="ACP-like_sf"/>
</dbReference>
<dbReference type="PROSITE" id="PS50075">
    <property type="entry name" value="CARRIER"/>
    <property type="match status" value="1"/>
</dbReference>
<feature type="compositionally biased region" description="Low complexity" evidence="4">
    <location>
        <begin position="1156"/>
        <end position="1172"/>
    </location>
</feature>
<protein>
    <submittedName>
        <fullName evidence="7">Beta-ketoacyl synthase N-terminal-like domain-containing protein</fullName>
    </submittedName>
</protein>
<reference evidence="7 8" key="1">
    <citation type="submission" date="2023-06" db="EMBL/GenBank/DDBJ databases">
        <authorList>
            <person name="Oyuntsetseg B."/>
            <person name="Kim S.B."/>
        </authorList>
    </citation>
    <scope>NUCLEOTIDE SEQUENCE [LARGE SCALE GENOMIC DNA]</scope>
    <source>
        <strain evidence="7 8">2-2</strain>
    </source>
</reference>
<dbReference type="Pfam" id="PF00550">
    <property type="entry name" value="PP-binding"/>
    <property type="match status" value="1"/>
</dbReference>
<feature type="compositionally biased region" description="Basic residues" evidence="4">
    <location>
        <begin position="960"/>
        <end position="973"/>
    </location>
</feature>
<proteinExistence type="predicted"/>
<evidence type="ECO:0000259" key="5">
    <source>
        <dbReference type="PROSITE" id="PS50075"/>
    </source>
</evidence>
<dbReference type="SUPFAM" id="SSF47336">
    <property type="entry name" value="ACP-like"/>
    <property type="match status" value="1"/>
</dbReference>
<feature type="domain" description="Ketosynthase family 3 (KS3)" evidence="6">
    <location>
        <begin position="85"/>
        <end position="470"/>
    </location>
</feature>
<dbReference type="Pfam" id="PF00698">
    <property type="entry name" value="Acyl_transf_1"/>
    <property type="match status" value="1"/>
</dbReference>
<evidence type="ECO:0000256" key="1">
    <source>
        <dbReference type="ARBA" id="ARBA00022450"/>
    </source>
</evidence>
<feature type="compositionally biased region" description="Basic residues" evidence="4">
    <location>
        <begin position="1077"/>
        <end position="1087"/>
    </location>
</feature>
<dbReference type="PROSITE" id="PS52004">
    <property type="entry name" value="KS3_2"/>
    <property type="match status" value="1"/>
</dbReference>